<feature type="region of interest" description="Disordered" evidence="1">
    <location>
        <begin position="26"/>
        <end position="101"/>
    </location>
</feature>
<evidence type="ECO:0000256" key="2">
    <source>
        <dbReference type="SAM" id="SignalP"/>
    </source>
</evidence>
<keyword evidence="2" id="KW-0732">Signal</keyword>
<reference evidence="3 4" key="1">
    <citation type="submission" date="2020-04" db="EMBL/GenBank/DDBJ databases">
        <title>Plant Genome Project.</title>
        <authorList>
            <person name="Zhang R.-G."/>
        </authorList>
    </citation>
    <scope>NUCLEOTIDE SEQUENCE [LARGE SCALE GENOMIC DNA]</scope>
    <source>
        <strain evidence="3">YNK0</strain>
        <tissue evidence="3">Leaf</tissue>
    </source>
</reference>
<evidence type="ECO:0000313" key="3">
    <source>
        <dbReference type="EMBL" id="KAF8376805.1"/>
    </source>
</evidence>
<feature type="compositionally biased region" description="Polar residues" evidence="1">
    <location>
        <begin position="36"/>
        <end position="45"/>
    </location>
</feature>
<accession>A0A834YAJ2</accession>
<dbReference type="EMBL" id="JABCRI010000048">
    <property type="protein sequence ID" value="KAF8376805.1"/>
    <property type="molecule type" value="Genomic_DNA"/>
</dbReference>
<gene>
    <name evidence="3" type="ORF">HHK36_031525</name>
</gene>
<dbReference type="OrthoDB" id="1932876at2759"/>
<sequence>MVSPLLLLFTLFISYHSQNFTGMSTIRKRSRHRENTSQIGASQHETGSSSQPTGSQQVGLPPQQQDGPDHHEVVPFLGRPPCKRTRGPNRAIPPPPSGQPRLSVAVNNVGQPTGTNAGRLSRFIGVLAMDGDIVPISYSDWRLVPDSVKQGMMDRVLVRPKFTHIWLTRIRRLAVTCSSTGVFHIIPKKGWTEKLCASSLGPVLRVNHRHFSEYSSDQIDSRGDAAKAGKFIN</sequence>
<dbReference type="AlphaFoldDB" id="A0A834YAJ2"/>
<organism evidence="3 4">
    <name type="scientific">Tetracentron sinense</name>
    <name type="common">Spur-leaf</name>
    <dbReference type="NCBI Taxonomy" id="13715"/>
    <lineage>
        <taxon>Eukaryota</taxon>
        <taxon>Viridiplantae</taxon>
        <taxon>Streptophyta</taxon>
        <taxon>Embryophyta</taxon>
        <taxon>Tracheophyta</taxon>
        <taxon>Spermatophyta</taxon>
        <taxon>Magnoliopsida</taxon>
        <taxon>Trochodendrales</taxon>
        <taxon>Trochodendraceae</taxon>
        <taxon>Tetracentron</taxon>
    </lineage>
</organism>
<feature type="chain" id="PRO_5032326546" evidence="2">
    <location>
        <begin position="18"/>
        <end position="233"/>
    </location>
</feature>
<dbReference type="Proteomes" id="UP000655225">
    <property type="component" value="Unassembled WGS sequence"/>
</dbReference>
<feature type="compositionally biased region" description="Low complexity" evidence="1">
    <location>
        <begin position="46"/>
        <end position="57"/>
    </location>
</feature>
<evidence type="ECO:0000313" key="4">
    <source>
        <dbReference type="Proteomes" id="UP000655225"/>
    </source>
</evidence>
<proteinExistence type="predicted"/>
<feature type="signal peptide" evidence="2">
    <location>
        <begin position="1"/>
        <end position="17"/>
    </location>
</feature>
<comment type="caution">
    <text evidence="3">The sequence shown here is derived from an EMBL/GenBank/DDBJ whole genome shotgun (WGS) entry which is preliminary data.</text>
</comment>
<evidence type="ECO:0000256" key="1">
    <source>
        <dbReference type="SAM" id="MobiDB-lite"/>
    </source>
</evidence>
<protein>
    <submittedName>
        <fullName evidence="3">Uncharacterized protein</fullName>
    </submittedName>
</protein>
<keyword evidence="4" id="KW-1185">Reference proteome</keyword>
<name>A0A834YAJ2_TETSI</name>